<dbReference type="NCBIfam" id="TIGR00745">
    <property type="entry name" value="apbA_panE"/>
    <property type="match status" value="1"/>
</dbReference>
<dbReference type="AlphaFoldDB" id="A0A9Q8UVA0"/>
<dbReference type="PANTHER" id="PTHR21708">
    <property type="entry name" value="PROBABLE 2-DEHYDROPANTOATE 2-REDUCTASE"/>
    <property type="match status" value="1"/>
</dbReference>
<evidence type="ECO:0000256" key="3">
    <source>
        <dbReference type="ARBA" id="ARBA00023002"/>
    </source>
</evidence>
<dbReference type="FunFam" id="1.10.1040.10:FF:000017">
    <property type="entry name" value="2-dehydropantoate 2-reductase"/>
    <property type="match status" value="1"/>
</dbReference>
<dbReference type="InterPro" id="IPR013332">
    <property type="entry name" value="KPR_N"/>
</dbReference>
<evidence type="ECO:0000259" key="4">
    <source>
        <dbReference type="Pfam" id="PF02558"/>
    </source>
</evidence>
<reference evidence="6" key="2">
    <citation type="journal article" date="2022" name="Microb. Genom.">
        <title>A chromosome-scale genome assembly of the tomato pathogen Cladosporium fulvum reveals a compartmentalized genome architecture and the presence of a dispensable chromosome.</title>
        <authorList>
            <person name="Zaccaron A.Z."/>
            <person name="Chen L.H."/>
            <person name="Samaras A."/>
            <person name="Stergiopoulos I."/>
        </authorList>
    </citation>
    <scope>NUCLEOTIDE SEQUENCE</scope>
    <source>
        <strain evidence="6">Race5_Kim</strain>
    </source>
</reference>
<dbReference type="EMBL" id="CP090173">
    <property type="protein sequence ID" value="UJO23695.1"/>
    <property type="molecule type" value="Genomic_DNA"/>
</dbReference>
<comment type="similarity">
    <text evidence="1">Belongs to the ketopantoate reductase family.</text>
</comment>
<evidence type="ECO:0000313" key="6">
    <source>
        <dbReference type="EMBL" id="UJO23695.1"/>
    </source>
</evidence>
<name>A0A9Q8UVA0_PASFU</name>
<keyword evidence="2" id="KW-0521">NADP</keyword>
<dbReference type="OrthoDB" id="3609at2759"/>
<accession>A0A9Q8UVA0</accession>
<dbReference type="Pfam" id="PF08546">
    <property type="entry name" value="ApbA_C"/>
    <property type="match status" value="1"/>
</dbReference>
<dbReference type="GO" id="GO:0015940">
    <property type="term" value="P:pantothenate biosynthetic process"/>
    <property type="evidence" value="ECO:0007669"/>
    <property type="project" value="InterPro"/>
</dbReference>
<gene>
    <name evidence="6" type="ORF">CLAFUR5_13163</name>
</gene>
<reference evidence="6" key="1">
    <citation type="submission" date="2021-12" db="EMBL/GenBank/DDBJ databases">
        <authorList>
            <person name="Zaccaron A."/>
            <person name="Stergiopoulos I."/>
        </authorList>
    </citation>
    <scope>NUCLEOTIDE SEQUENCE</scope>
    <source>
        <strain evidence="6">Race5_Kim</strain>
    </source>
</reference>
<sequence length="357" mass="38486">MSFPNMSCKVLVYGGGAIGSILGWRIAQNSSTQVSVVCRSNFAKVRSDGYLFRTSTWGTGRFRPYQVFSASNIAAAASQQRFDYVICATKVTGERDSMLHDLRSIVRPNTTLVAAQNGMGVEGPLKQAFPKNTVLVAVCNLNCNQAAHGIIEQAVNVKPHAFAFGLAGHDPRRLAADVRRRDRLVAMDSAFEVAADVSRERWRKLVVNAALNPSTALSGLDTHQLLERSEGVAVVLQLAHEACDVAAASGVELPADLPNKVVELARDTHVITPSTLQDVRKGRPLELDPIFGFLVEQAARVGASVPLLTSMYHLLKKKDREGPGYQNQTEGASLPGSAVHDLLAAWQGGSQLGEVVY</sequence>
<dbReference type="Pfam" id="PF02558">
    <property type="entry name" value="ApbA"/>
    <property type="match status" value="1"/>
</dbReference>
<dbReference type="Proteomes" id="UP000756132">
    <property type="component" value="Chromosome 11"/>
</dbReference>
<dbReference type="InterPro" id="IPR051402">
    <property type="entry name" value="KPR-Related"/>
</dbReference>
<evidence type="ECO:0000259" key="5">
    <source>
        <dbReference type="Pfam" id="PF08546"/>
    </source>
</evidence>
<dbReference type="RefSeq" id="XP_047768061.1">
    <property type="nucleotide sequence ID" value="XM_047912311.1"/>
</dbReference>
<dbReference type="InterPro" id="IPR003710">
    <property type="entry name" value="ApbA"/>
</dbReference>
<dbReference type="SUPFAM" id="SSF48179">
    <property type="entry name" value="6-phosphogluconate dehydrogenase C-terminal domain-like"/>
    <property type="match status" value="1"/>
</dbReference>
<proteinExistence type="inferred from homology"/>
<feature type="domain" description="Ketopantoate reductase C-terminal" evidence="5">
    <location>
        <begin position="196"/>
        <end position="318"/>
    </location>
</feature>
<dbReference type="Gene3D" id="1.10.1040.10">
    <property type="entry name" value="N-(1-d-carboxylethyl)-l-norvaline Dehydrogenase, domain 2"/>
    <property type="match status" value="1"/>
</dbReference>
<feature type="domain" description="Ketopantoate reductase N-terminal" evidence="4">
    <location>
        <begin position="10"/>
        <end position="155"/>
    </location>
</feature>
<protein>
    <submittedName>
        <fullName evidence="6">Oxidoreductase AFT12-1</fullName>
    </submittedName>
</protein>
<dbReference type="PANTHER" id="PTHR21708:SF40">
    <property type="entry name" value="REDUCTASE FAMILY PROTEIN, PUTATIVE (AFU_ORTHOLOGUE AFUA_2G14497)-RELATED"/>
    <property type="match status" value="1"/>
</dbReference>
<organism evidence="6 7">
    <name type="scientific">Passalora fulva</name>
    <name type="common">Tomato leaf mold</name>
    <name type="synonym">Cladosporium fulvum</name>
    <dbReference type="NCBI Taxonomy" id="5499"/>
    <lineage>
        <taxon>Eukaryota</taxon>
        <taxon>Fungi</taxon>
        <taxon>Dikarya</taxon>
        <taxon>Ascomycota</taxon>
        <taxon>Pezizomycotina</taxon>
        <taxon>Dothideomycetes</taxon>
        <taxon>Dothideomycetidae</taxon>
        <taxon>Mycosphaerellales</taxon>
        <taxon>Mycosphaerellaceae</taxon>
        <taxon>Fulvia</taxon>
    </lineage>
</organism>
<dbReference type="GO" id="GO:0005737">
    <property type="term" value="C:cytoplasm"/>
    <property type="evidence" value="ECO:0007669"/>
    <property type="project" value="TreeGrafter"/>
</dbReference>
<dbReference type="InterPro" id="IPR013752">
    <property type="entry name" value="KPA_reductase"/>
</dbReference>
<keyword evidence="7" id="KW-1185">Reference proteome</keyword>
<dbReference type="GO" id="GO:0008677">
    <property type="term" value="F:2-dehydropantoate 2-reductase activity"/>
    <property type="evidence" value="ECO:0007669"/>
    <property type="project" value="InterPro"/>
</dbReference>
<dbReference type="GeneID" id="71993041"/>
<dbReference type="Gene3D" id="3.40.50.720">
    <property type="entry name" value="NAD(P)-binding Rossmann-like Domain"/>
    <property type="match status" value="1"/>
</dbReference>
<evidence type="ECO:0000256" key="1">
    <source>
        <dbReference type="ARBA" id="ARBA00007870"/>
    </source>
</evidence>
<dbReference type="InterPro" id="IPR013328">
    <property type="entry name" value="6PGD_dom2"/>
</dbReference>
<keyword evidence="3" id="KW-0560">Oxidoreductase</keyword>
<dbReference type="InterPro" id="IPR008927">
    <property type="entry name" value="6-PGluconate_DH-like_C_sf"/>
</dbReference>
<evidence type="ECO:0000313" key="7">
    <source>
        <dbReference type="Proteomes" id="UP000756132"/>
    </source>
</evidence>
<dbReference type="KEGG" id="ffu:CLAFUR5_13163"/>
<evidence type="ECO:0000256" key="2">
    <source>
        <dbReference type="ARBA" id="ARBA00022857"/>
    </source>
</evidence>